<reference evidence="4" key="2">
    <citation type="submission" date="2016-02" db="EMBL/GenBank/DDBJ databases">
        <title>Draft genome sequence of five rapidly growing Mycobacterium species.</title>
        <authorList>
            <person name="Katahira K."/>
            <person name="Gotou Y."/>
            <person name="Iida K."/>
            <person name="Ogura Y."/>
            <person name="Hayashi T."/>
        </authorList>
    </citation>
    <scope>NUCLEOTIDE SEQUENCE [LARGE SCALE GENOMIC DNA]</scope>
    <source>
        <strain evidence="4">JCM15654</strain>
    </source>
</reference>
<dbReference type="STRING" id="146020.RMCB_2758"/>
<evidence type="ECO:0000256" key="1">
    <source>
        <dbReference type="SAM" id="Phobius"/>
    </source>
</evidence>
<evidence type="ECO:0000313" key="4">
    <source>
        <dbReference type="Proteomes" id="UP000069620"/>
    </source>
</evidence>
<dbReference type="RefSeq" id="WP_062829208.1">
    <property type="nucleotide sequence ID" value="NZ_BCSX01000024.1"/>
</dbReference>
<evidence type="ECO:0000259" key="2">
    <source>
        <dbReference type="Pfam" id="PF23717"/>
    </source>
</evidence>
<keyword evidence="1" id="KW-0472">Membrane</keyword>
<dbReference type="OrthoDB" id="4619981at2"/>
<keyword evidence="1" id="KW-1133">Transmembrane helix</keyword>
<feature type="transmembrane region" description="Helical" evidence="1">
    <location>
        <begin position="291"/>
        <end position="316"/>
    </location>
</feature>
<name>A0A100VZ29_9MYCO</name>
<evidence type="ECO:0000313" key="3">
    <source>
        <dbReference type="EMBL" id="GAS88662.1"/>
    </source>
</evidence>
<gene>
    <name evidence="3" type="ORF">RMCB_2758</name>
</gene>
<dbReference type="EMBL" id="BCSX01000024">
    <property type="protein sequence ID" value="GAS88662.1"/>
    <property type="molecule type" value="Genomic_DNA"/>
</dbReference>
<feature type="domain" description="DUF7159" evidence="2">
    <location>
        <begin position="2"/>
        <end position="215"/>
    </location>
</feature>
<protein>
    <submittedName>
        <fullName evidence="3">FHA domain-containing protein</fullName>
    </submittedName>
</protein>
<keyword evidence="4" id="KW-1185">Reference proteome</keyword>
<organism evidence="3 4">
    <name type="scientific">Mycolicibacterium brisbanense</name>
    <dbReference type="NCBI Taxonomy" id="146020"/>
    <lineage>
        <taxon>Bacteria</taxon>
        <taxon>Bacillati</taxon>
        <taxon>Actinomycetota</taxon>
        <taxon>Actinomycetes</taxon>
        <taxon>Mycobacteriales</taxon>
        <taxon>Mycobacteriaceae</taxon>
        <taxon>Mycolicibacterium</taxon>
    </lineage>
</organism>
<dbReference type="Pfam" id="PF23717">
    <property type="entry name" value="DUF7159"/>
    <property type="match status" value="1"/>
</dbReference>
<reference evidence="4" key="1">
    <citation type="journal article" date="2016" name="Genome Announc.">
        <title>Draft Genome Sequences of Five Rapidly Growing Mycobacterium Species, M. thermoresistibile, M. fortuitum subsp. acetamidolyticum, M. canariasense, M. brisbanense, and M. novocastrense.</title>
        <authorList>
            <person name="Katahira K."/>
            <person name="Ogura Y."/>
            <person name="Gotoh Y."/>
            <person name="Hayashi T."/>
        </authorList>
    </citation>
    <scope>NUCLEOTIDE SEQUENCE [LARGE SCALE GENOMIC DNA]</scope>
    <source>
        <strain evidence="4">JCM15654</strain>
    </source>
</reference>
<sequence length="751" mass="76728">MDVMLGVSVVGADARIALLDAAASHDVIDQSAVDLSTEPISALVSTLVSTDRMLAESGHRVVATRICDSDPEQAETLVNALIDADMTDVTAVARPDALIAAVRSLAAGETVASLSSEGDTAALSIVDSDTDTTSLIAVEPIRQDDHASAYRTLLERFSEEPGGATSVIVLGAPTASQWASDVGAVSTVPLRFPDEPEFILARGAALAALSLPSAANALPDIELDAAETLLSPQAQQLAYSEVDDTGGIDTEFEHSGTDIPLQTPMRPLSAVDPEEVEDDGVIAAAPRPKMLLLGSTVAAVVVVGFAALAVSVAISIRPTATQQAIRMQDETVPGKYFPVTPGQGVTPDGPNWTAIENTPPPGVDTGGVRTFQTKALNFSGNGADAVVPRVIQIYRDGTVGVPDPQALVPVPPDPLNPDIPQAVPDFVPRLIPDLSKVDMTQVLSVLGNMQENPAKNVEAAQDVSRVVPLTDMVNPTNGLGLKDLGLVAAVPSNRGALFSTDQPKSAVSNAGAIPAEIFQTGKTGVDAAQVLPPDTKVIEALPAPATSGKPGSAPIFGSAIPDLGAVMPNPAAVAPGTVKPALGATPDVTAGLPDVLPKPDVPQQLPGVLPLPGLSPKPDVTPQLPNVLPLPDLSPKPIVKAPVPDVSVPEVKIPDAPIQVPQVKVPDAPIQVPQVKIPDPPVSVPEPPVSVPEPVFKLPIPVLNVPAPAAPSVPVPEAPSAPSVPLLPQIPLLPQLPFGGSGGGLFGSGSG</sequence>
<keyword evidence="1" id="KW-0812">Transmembrane</keyword>
<proteinExistence type="predicted"/>
<dbReference type="InterPro" id="IPR055583">
    <property type="entry name" value="DUF7159"/>
</dbReference>
<dbReference type="Proteomes" id="UP000069620">
    <property type="component" value="Unassembled WGS sequence"/>
</dbReference>
<comment type="caution">
    <text evidence="3">The sequence shown here is derived from an EMBL/GenBank/DDBJ whole genome shotgun (WGS) entry which is preliminary data.</text>
</comment>
<accession>A0A100VZ29</accession>
<dbReference type="AlphaFoldDB" id="A0A100VZ29"/>